<dbReference type="GO" id="GO:0008270">
    <property type="term" value="F:zinc ion binding"/>
    <property type="evidence" value="ECO:0007669"/>
    <property type="project" value="InterPro"/>
</dbReference>
<dbReference type="InterPro" id="IPR015011">
    <property type="entry name" value="Threonyl-tRNA_syn_edit_dom_arc"/>
</dbReference>
<dbReference type="GeneID" id="5411160"/>
<dbReference type="OrthoDB" id="141251at2157"/>
<evidence type="ECO:0000259" key="1">
    <source>
        <dbReference type="Pfam" id="PF08915"/>
    </source>
</evidence>
<dbReference type="RefSeq" id="WP_012107602.1">
    <property type="nucleotide sequence ID" value="NC_009712.1"/>
</dbReference>
<feature type="domain" description="Threonyl-tRNA synthetase editing" evidence="1">
    <location>
        <begin position="1"/>
        <end position="136"/>
    </location>
</feature>
<dbReference type="Proteomes" id="UP000002408">
    <property type="component" value="Chromosome"/>
</dbReference>
<dbReference type="eggNOG" id="arCOG00401">
    <property type="taxonomic scope" value="Archaea"/>
</dbReference>
<dbReference type="GO" id="GO:0004829">
    <property type="term" value="F:threonine-tRNA ligase activity"/>
    <property type="evidence" value="ECO:0007669"/>
    <property type="project" value="InterPro"/>
</dbReference>
<dbReference type="AlphaFoldDB" id="A7I9Y6"/>
<dbReference type="KEGG" id="mbn:Mboo_2033"/>
<gene>
    <name evidence="2" type="ordered locus">Mboo_2033</name>
</gene>
<name>A7I9Y6_METB6</name>
<dbReference type="HOGENOM" id="CLU_140792_0_0_2"/>
<accession>A7I9Y6</accession>
<sequence length="136" mass="15295">MKLLMFDTNEFWYKPFQKTLETAQTAVDEAAFADSLVIFVNVEEEDELQKDKSIRKAAENILWLAKKTGRTKVVLHSFAHLSESKSGIGFAEAALQGIRDRLAAKGLTVAITPFGYFLEFKIHVKGESLAKVWKSV</sequence>
<protein>
    <recommendedName>
        <fullName evidence="1">Threonyl-tRNA synthetase editing domain-containing protein</fullName>
    </recommendedName>
</protein>
<keyword evidence="3" id="KW-1185">Reference proteome</keyword>
<proteinExistence type="predicted"/>
<dbReference type="STRING" id="456442.Mboo_2033"/>
<dbReference type="GO" id="GO:0005737">
    <property type="term" value="C:cytoplasm"/>
    <property type="evidence" value="ECO:0007669"/>
    <property type="project" value="InterPro"/>
</dbReference>
<evidence type="ECO:0000313" key="2">
    <source>
        <dbReference type="EMBL" id="ABS56547.1"/>
    </source>
</evidence>
<dbReference type="Pfam" id="PF08915">
    <property type="entry name" value="tRNA-Thr_ED"/>
    <property type="match status" value="1"/>
</dbReference>
<reference evidence="3" key="1">
    <citation type="journal article" date="2015" name="Microbiology">
        <title>Genome of Methanoregula boonei 6A8 reveals adaptations to oligotrophic peatland environments.</title>
        <authorList>
            <person name="Braeuer S."/>
            <person name="Cadillo-Quiroz H."/>
            <person name="Kyrpides N."/>
            <person name="Woyke T."/>
            <person name="Goodwin L."/>
            <person name="Detter C."/>
            <person name="Podell S."/>
            <person name="Yavitt J.B."/>
            <person name="Zinder S.H."/>
        </authorList>
    </citation>
    <scope>NUCLEOTIDE SEQUENCE [LARGE SCALE GENOMIC DNA]</scope>
    <source>
        <strain evidence="3">DSM 21154 / JCM 14090 / 6A8</strain>
    </source>
</reference>
<dbReference type="GO" id="GO:0005524">
    <property type="term" value="F:ATP binding"/>
    <property type="evidence" value="ECO:0007669"/>
    <property type="project" value="InterPro"/>
</dbReference>
<organism evidence="2 3">
    <name type="scientific">Methanoregula boonei (strain DSM 21154 / JCM 14090 / 6A8)</name>
    <dbReference type="NCBI Taxonomy" id="456442"/>
    <lineage>
        <taxon>Archaea</taxon>
        <taxon>Methanobacteriati</taxon>
        <taxon>Methanobacteriota</taxon>
        <taxon>Stenosarchaea group</taxon>
        <taxon>Methanomicrobia</taxon>
        <taxon>Methanomicrobiales</taxon>
        <taxon>Methanoregulaceae</taxon>
        <taxon>Methanoregula</taxon>
    </lineage>
</organism>
<dbReference type="Gene3D" id="3.50.80.10">
    <property type="entry name" value="D-tyrosyl-tRNA(Tyr) deacylase"/>
    <property type="match status" value="1"/>
</dbReference>
<dbReference type="EMBL" id="CP000780">
    <property type="protein sequence ID" value="ABS56547.1"/>
    <property type="molecule type" value="Genomic_DNA"/>
</dbReference>
<evidence type="ECO:0000313" key="3">
    <source>
        <dbReference type="Proteomes" id="UP000002408"/>
    </source>
</evidence>
<dbReference type="InterPro" id="IPR023509">
    <property type="entry name" value="DTD-like_sf"/>
</dbReference>